<evidence type="ECO:0000256" key="7">
    <source>
        <dbReference type="SAM" id="MobiDB-lite"/>
    </source>
</evidence>
<dbReference type="PANTHER" id="PTHR30576:SF10">
    <property type="entry name" value="SLL5057 PROTEIN"/>
    <property type="match status" value="1"/>
</dbReference>
<evidence type="ECO:0000256" key="3">
    <source>
        <dbReference type="ARBA" id="ARBA00022679"/>
    </source>
</evidence>
<dbReference type="Gene3D" id="3.40.50.720">
    <property type="entry name" value="NAD(P)-binding Rossmann-like Domain"/>
    <property type="match status" value="1"/>
</dbReference>
<organism evidence="10 11">
    <name type="scientific">Cutibacterium equinum</name>
    <dbReference type="NCBI Taxonomy" id="3016342"/>
    <lineage>
        <taxon>Bacteria</taxon>
        <taxon>Bacillati</taxon>
        <taxon>Actinomycetota</taxon>
        <taxon>Actinomycetes</taxon>
        <taxon>Propionibacteriales</taxon>
        <taxon>Propionibacteriaceae</taxon>
        <taxon>Cutibacterium</taxon>
    </lineage>
</organism>
<feature type="transmembrane region" description="Helical" evidence="8">
    <location>
        <begin position="133"/>
        <end position="153"/>
    </location>
</feature>
<name>A0ABY7QYM6_9ACTN</name>
<feature type="domain" description="Bacterial sugar transferase" evidence="9">
    <location>
        <begin position="300"/>
        <end position="488"/>
    </location>
</feature>
<proteinExistence type="inferred from homology"/>
<dbReference type="RefSeq" id="WP_271418321.1">
    <property type="nucleotide sequence ID" value="NZ_CP115668.1"/>
</dbReference>
<keyword evidence="11" id="KW-1185">Reference proteome</keyword>
<evidence type="ECO:0000256" key="4">
    <source>
        <dbReference type="ARBA" id="ARBA00022692"/>
    </source>
</evidence>
<dbReference type="EMBL" id="CP115668">
    <property type="protein sequence ID" value="WCC80138.1"/>
    <property type="molecule type" value="Genomic_DNA"/>
</dbReference>
<gene>
    <name evidence="10" type="ORF">O6R08_00810</name>
</gene>
<accession>A0ABY7QYM6</accession>
<reference evidence="10 11" key="2">
    <citation type="submission" date="2023-06" db="EMBL/GenBank/DDBJ databases">
        <title>The Gram-positive Non-spore-bearing Anaerobic Bacilli of Human Feces.</title>
        <authorList>
            <person name="Eggerth A.H."/>
        </authorList>
    </citation>
    <scope>NUCLEOTIDE SEQUENCE [LARGE SCALE GENOMIC DNA]</scope>
    <source>
        <strain evidence="10 11">CBA3108</strain>
    </source>
</reference>
<dbReference type="PANTHER" id="PTHR30576">
    <property type="entry name" value="COLANIC BIOSYNTHESIS UDP-GLUCOSE LIPID CARRIER TRANSFERASE"/>
    <property type="match status" value="1"/>
</dbReference>
<dbReference type="Pfam" id="PF02397">
    <property type="entry name" value="Bac_transf"/>
    <property type="match status" value="1"/>
</dbReference>
<sequence length="494" mass="55283">MIDVMTESTPPTTAMKRRGTPPRSRPQHHLRQYRTRIIVADIIVIGLVLVIAVRARTSMTVFRAASDVESNVIPLAGIIAAAWLAIMGARGAYSSKYLDAGMSQYRAVLDGSAITGASLGVLAYLFMYPLSRGFYSLLFLFGIPALLVERFAMRRWLHHERRRGKFRRNVIIAGDCAHIDDLAKILQRERWLGYDVIGVLTRGQESCQVVSVPVLGEPTDVVAVAQHTKASAVIFAEGSFSRAYQFNRLARALEGLGTELIVVPALSDISSQRMMIRPVAGMPLVHIEKPRAERAGGWFKRGFDIIGSFLLLILASPILLIAAILIKHEDGGPVFYKQRRVGRKGEIFECYKLRSMVVNADEIKAKMLADKNESDGVLFKIKDDPRITKCGKFHRRYSIDEIPQFYNVLRGDMSLVGPRPALENEVAAYESHVRRRLDVRPGITGLWQVSGRSDLSWEDTVRLDLYYVDNWSILQDASILVKTFRAVFTSSGAY</sequence>
<evidence type="ECO:0000256" key="2">
    <source>
        <dbReference type="ARBA" id="ARBA00006464"/>
    </source>
</evidence>
<keyword evidence="4 8" id="KW-0812">Transmembrane</keyword>
<feature type="transmembrane region" description="Helical" evidence="8">
    <location>
        <begin position="33"/>
        <end position="53"/>
    </location>
</feature>
<dbReference type="InterPro" id="IPR003362">
    <property type="entry name" value="Bact_transf"/>
</dbReference>
<evidence type="ECO:0000259" key="9">
    <source>
        <dbReference type="Pfam" id="PF02397"/>
    </source>
</evidence>
<dbReference type="InterPro" id="IPR017475">
    <property type="entry name" value="EPS_sugar_tfrase"/>
</dbReference>
<comment type="subcellular location">
    <subcellularLocation>
        <location evidence="1">Membrane</location>
        <topology evidence="1">Multi-pass membrane protein</topology>
    </subcellularLocation>
</comment>
<keyword evidence="5 8" id="KW-1133">Transmembrane helix</keyword>
<keyword evidence="3 10" id="KW-0808">Transferase</keyword>
<evidence type="ECO:0000313" key="10">
    <source>
        <dbReference type="EMBL" id="WCC80138.1"/>
    </source>
</evidence>
<dbReference type="Pfam" id="PF13727">
    <property type="entry name" value="CoA_binding_3"/>
    <property type="match status" value="1"/>
</dbReference>
<feature type="transmembrane region" description="Helical" evidence="8">
    <location>
        <begin position="303"/>
        <end position="326"/>
    </location>
</feature>
<evidence type="ECO:0000313" key="11">
    <source>
        <dbReference type="Proteomes" id="UP001212097"/>
    </source>
</evidence>
<dbReference type="GO" id="GO:0016740">
    <property type="term" value="F:transferase activity"/>
    <property type="evidence" value="ECO:0007669"/>
    <property type="project" value="UniProtKB-KW"/>
</dbReference>
<keyword evidence="6 8" id="KW-0472">Membrane</keyword>
<reference evidence="10 11" key="1">
    <citation type="submission" date="2023-01" db="EMBL/GenBank/DDBJ databases">
        <authorList>
            <person name="Lee S.H."/>
            <person name="Jung H.S."/>
            <person name="Yun J.U."/>
        </authorList>
    </citation>
    <scope>NUCLEOTIDE SEQUENCE [LARGE SCALE GENOMIC DNA]</scope>
    <source>
        <strain evidence="10 11">CBA3108</strain>
    </source>
</reference>
<protein>
    <submittedName>
        <fullName evidence="10">Sugar transferase</fullName>
    </submittedName>
</protein>
<dbReference type="Proteomes" id="UP001212097">
    <property type="component" value="Chromosome"/>
</dbReference>
<evidence type="ECO:0000256" key="5">
    <source>
        <dbReference type="ARBA" id="ARBA00022989"/>
    </source>
</evidence>
<feature type="region of interest" description="Disordered" evidence="7">
    <location>
        <begin position="1"/>
        <end position="28"/>
    </location>
</feature>
<evidence type="ECO:0000256" key="8">
    <source>
        <dbReference type="SAM" id="Phobius"/>
    </source>
</evidence>
<evidence type="ECO:0000256" key="6">
    <source>
        <dbReference type="ARBA" id="ARBA00023136"/>
    </source>
</evidence>
<feature type="compositionally biased region" description="Polar residues" evidence="7">
    <location>
        <begin position="1"/>
        <end position="12"/>
    </location>
</feature>
<feature type="compositionally biased region" description="Basic residues" evidence="7">
    <location>
        <begin position="15"/>
        <end position="28"/>
    </location>
</feature>
<feature type="transmembrane region" description="Helical" evidence="8">
    <location>
        <begin position="73"/>
        <end position="93"/>
    </location>
</feature>
<evidence type="ECO:0000256" key="1">
    <source>
        <dbReference type="ARBA" id="ARBA00004141"/>
    </source>
</evidence>
<dbReference type="NCBIfam" id="TIGR03025">
    <property type="entry name" value="EPS_sugtrans"/>
    <property type="match status" value="1"/>
</dbReference>
<feature type="transmembrane region" description="Helical" evidence="8">
    <location>
        <begin position="105"/>
        <end position="127"/>
    </location>
</feature>
<comment type="similarity">
    <text evidence="2">Belongs to the bacterial sugar transferase family.</text>
</comment>